<evidence type="ECO:0000313" key="4">
    <source>
        <dbReference type="Proteomes" id="UP000289691"/>
    </source>
</evidence>
<gene>
    <name evidence="3" type="ORF">EAF64_16800</name>
</gene>
<dbReference type="InterPro" id="IPR036291">
    <property type="entry name" value="NAD(P)-bd_dom_sf"/>
</dbReference>
<protein>
    <submittedName>
        <fullName evidence="3">NAD-dependent epimerase/dehydratase family protein</fullName>
    </submittedName>
</protein>
<proteinExistence type="inferred from homology"/>
<feature type="domain" description="NAD-dependent epimerase/dehydratase" evidence="2">
    <location>
        <begin position="51"/>
        <end position="277"/>
    </location>
</feature>
<comment type="caution">
    <text evidence="3">The sequence shown here is derived from an EMBL/GenBank/DDBJ whole genome shotgun (WGS) entry which is preliminary data.</text>
</comment>
<dbReference type="AlphaFoldDB" id="A0A498KZF2"/>
<dbReference type="SUPFAM" id="SSF51735">
    <property type="entry name" value="NAD(P)-binding Rossmann-fold domains"/>
    <property type="match status" value="1"/>
</dbReference>
<dbReference type="InterPro" id="IPR001509">
    <property type="entry name" value="Epimerase_deHydtase"/>
</dbReference>
<evidence type="ECO:0000256" key="1">
    <source>
        <dbReference type="ARBA" id="ARBA00007637"/>
    </source>
</evidence>
<accession>A0A498KZF2</accession>
<dbReference type="Proteomes" id="UP000289691">
    <property type="component" value="Unassembled WGS sequence"/>
</dbReference>
<reference evidence="3 4" key="1">
    <citation type="submission" date="2019-01" db="EMBL/GenBank/DDBJ databases">
        <title>Halorientalis sp. F13-25 a new haloarchaeum isolated from hypersaline water.</title>
        <authorList>
            <person name="Ana D.-V."/>
            <person name="Cristina S.-P."/>
            <person name="Antonio V."/>
        </authorList>
    </citation>
    <scope>NUCLEOTIDE SEQUENCE [LARGE SCALE GENOMIC DNA]</scope>
    <source>
        <strain evidence="3 4">F13-25</strain>
    </source>
</reference>
<dbReference type="PANTHER" id="PTHR43000">
    <property type="entry name" value="DTDP-D-GLUCOSE 4,6-DEHYDRATASE-RELATED"/>
    <property type="match status" value="1"/>
</dbReference>
<dbReference type="Pfam" id="PF01370">
    <property type="entry name" value="Epimerase"/>
    <property type="match status" value="1"/>
</dbReference>
<name>A0A498KZF2_9EURY</name>
<dbReference type="Gene3D" id="3.40.50.720">
    <property type="entry name" value="NAD(P)-binding Rossmann-like Domain"/>
    <property type="match status" value="1"/>
</dbReference>
<keyword evidence="4" id="KW-1185">Reference proteome</keyword>
<sequence length="350" mass="38666">MSWSLPIGILRSYACGLCTLSSPLAGPLSWRDTYQTEATKRSLLRTSAMHIAVFGASGFVGRNLLDELGGTDHHVLACDIEPIDHDADNVEYRDVNITDEEAVEDAVSDVDAVAHLAAHPLPASTDDPKLNAEINVVGTLNILDAAREHDIEKVFFSSASSLVGEVETVPVPEDHPASPQSPYGVAKHAVEEYLDVYNQLYDLDYLVFRFFNVYGPYQYPDSGALVPVVLSRLARDEGVFVTGDGQQTRDFIYVRDITAFIVDGLEGDVTNEVVNMGRGTDTAILDAIHEMAEVVGVEPEIDRKPERPDEIDDFYADTSKCERLFGHAPETEFRNGLERTFEWLQEDADL</sequence>
<organism evidence="3 4">
    <name type="scientific">Halorientalis pallida</name>
    <dbReference type="NCBI Taxonomy" id="2479928"/>
    <lineage>
        <taxon>Archaea</taxon>
        <taxon>Methanobacteriati</taxon>
        <taxon>Methanobacteriota</taxon>
        <taxon>Stenosarchaea group</taxon>
        <taxon>Halobacteria</taxon>
        <taxon>Halobacteriales</taxon>
        <taxon>Haloarculaceae</taxon>
        <taxon>Halorientalis</taxon>
    </lineage>
</organism>
<dbReference type="EMBL" id="RDFA01000006">
    <property type="protein sequence ID" value="RXK47433.1"/>
    <property type="molecule type" value="Genomic_DNA"/>
</dbReference>
<evidence type="ECO:0000259" key="2">
    <source>
        <dbReference type="Pfam" id="PF01370"/>
    </source>
</evidence>
<comment type="similarity">
    <text evidence="1">Belongs to the NAD(P)-dependent epimerase/dehydratase family.</text>
</comment>
<evidence type="ECO:0000313" key="3">
    <source>
        <dbReference type="EMBL" id="RXK47433.1"/>
    </source>
</evidence>